<feature type="region of interest" description="Disordered" evidence="1">
    <location>
        <begin position="64"/>
        <end position="102"/>
    </location>
</feature>
<evidence type="ECO:0000313" key="5">
    <source>
        <dbReference type="Proteomes" id="UP000029223"/>
    </source>
</evidence>
<feature type="compositionally biased region" description="Low complexity" evidence="1">
    <location>
        <begin position="78"/>
        <end position="91"/>
    </location>
</feature>
<reference evidence="5" key="2">
    <citation type="submission" date="2014-09" db="EMBL/GenBank/DDBJ databases">
        <authorList>
            <consortium name="NBRP consortium"/>
            <person name="Sawabe T."/>
            <person name="Meirelles P."/>
            <person name="Nakanishi M."/>
            <person name="Sayaka M."/>
            <person name="Hattori M."/>
            <person name="Ohkuma M."/>
        </authorList>
    </citation>
    <scope>NUCLEOTIDE SEQUENCE [LARGE SCALE GENOMIC DNA]</scope>
    <source>
        <strain evidence="5">JCM 19239</strain>
    </source>
</reference>
<dbReference type="Pfam" id="PF05036">
    <property type="entry name" value="SPOR"/>
    <property type="match status" value="1"/>
</dbReference>
<gene>
    <name evidence="4" type="ORF">JCM19239_876</name>
</gene>
<evidence type="ECO:0000256" key="2">
    <source>
        <dbReference type="SAM" id="SignalP"/>
    </source>
</evidence>
<name>A0ABQ0JBQ1_9VIBR</name>
<evidence type="ECO:0000256" key="1">
    <source>
        <dbReference type="SAM" id="MobiDB-lite"/>
    </source>
</evidence>
<feature type="signal peptide" evidence="2">
    <location>
        <begin position="1"/>
        <end position="24"/>
    </location>
</feature>
<dbReference type="SUPFAM" id="SSF110997">
    <property type="entry name" value="Sporulation related repeat"/>
    <property type="match status" value="1"/>
</dbReference>
<reference evidence="5" key="1">
    <citation type="submission" date="2014-09" db="EMBL/GenBank/DDBJ databases">
        <title>Vibrio variabilis JCM 19239. (C206) whole genome shotgun sequence.</title>
        <authorList>
            <person name="Sawabe T."/>
            <person name="Meirelles P."/>
            <person name="Nakanishi M."/>
            <person name="Sayaka M."/>
            <person name="Hattori M."/>
            <person name="Ohkuma M."/>
        </authorList>
    </citation>
    <scope>NUCLEOTIDE SEQUENCE [LARGE SCALE GENOMIC DNA]</scope>
    <source>
        <strain evidence="5">JCM 19239</strain>
    </source>
</reference>
<sequence length="213" mass="23138">MNSGSDTMKKVVIVSLAAMLAACASGDYTTEVKSESYREDYQPVEAKAAAPVAVASTTAVAAEKKPVTVAQKSEPKQKVAAQSTAAKAKSQPTPAKAQQAESSKVVKIVPPSKKQAEQDYRFGYTIQVVAVGSQDKVTQFADKLPKGTQPVWQNYKVVNGTKWYTLLYGDFASKVKAKQAIQTLPKEFQDLKPFVRSIDKIKKSDYPTLSKLN</sequence>
<dbReference type="Proteomes" id="UP000029223">
    <property type="component" value="Unassembled WGS sequence"/>
</dbReference>
<dbReference type="InterPro" id="IPR007730">
    <property type="entry name" value="SPOR-like_dom"/>
</dbReference>
<dbReference type="InterPro" id="IPR036680">
    <property type="entry name" value="SPOR-like_sf"/>
</dbReference>
<organism evidence="4 5">
    <name type="scientific">Vibrio variabilis</name>
    <dbReference type="NCBI Taxonomy" id="990271"/>
    <lineage>
        <taxon>Bacteria</taxon>
        <taxon>Pseudomonadati</taxon>
        <taxon>Pseudomonadota</taxon>
        <taxon>Gammaproteobacteria</taxon>
        <taxon>Vibrionales</taxon>
        <taxon>Vibrionaceae</taxon>
        <taxon>Vibrio</taxon>
    </lineage>
</organism>
<feature type="chain" id="PRO_5045041071" evidence="2">
    <location>
        <begin position="25"/>
        <end position="213"/>
    </location>
</feature>
<keyword evidence="5" id="KW-1185">Reference proteome</keyword>
<keyword evidence="2" id="KW-0732">Signal</keyword>
<dbReference type="EMBL" id="BBMS01000016">
    <property type="protein sequence ID" value="GAL26204.1"/>
    <property type="molecule type" value="Genomic_DNA"/>
</dbReference>
<dbReference type="PROSITE" id="PS51724">
    <property type="entry name" value="SPOR"/>
    <property type="match status" value="1"/>
</dbReference>
<evidence type="ECO:0000313" key="4">
    <source>
        <dbReference type="EMBL" id="GAL26204.1"/>
    </source>
</evidence>
<dbReference type="Gene3D" id="3.30.70.1070">
    <property type="entry name" value="Sporulation related repeat"/>
    <property type="match status" value="1"/>
</dbReference>
<accession>A0ABQ0JBQ1</accession>
<feature type="domain" description="SPOR" evidence="3">
    <location>
        <begin position="118"/>
        <end position="197"/>
    </location>
</feature>
<comment type="caution">
    <text evidence="4">The sequence shown here is derived from an EMBL/GenBank/DDBJ whole genome shotgun (WGS) entry which is preliminary data.</text>
</comment>
<protein>
    <submittedName>
        <fullName evidence="4">DamX-related protein</fullName>
    </submittedName>
</protein>
<evidence type="ECO:0000259" key="3">
    <source>
        <dbReference type="PROSITE" id="PS51724"/>
    </source>
</evidence>
<proteinExistence type="predicted"/>